<dbReference type="AlphaFoldDB" id="A0A2U3EQI2"/>
<feature type="compositionally biased region" description="Basic and acidic residues" evidence="1">
    <location>
        <begin position="8"/>
        <end position="19"/>
    </location>
</feature>
<proteinExistence type="predicted"/>
<evidence type="ECO:0000256" key="1">
    <source>
        <dbReference type="SAM" id="MobiDB-lite"/>
    </source>
</evidence>
<accession>A0A2U3EQI2</accession>
<feature type="compositionally biased region" description="Pro residues" evidence="1">
    <location>
        <begin position="448"/>
        <end position="457"/>
    </location>
</feature>
<evidence type="ECO:0000313" key="2">
    <source>
        <dbReference type="EMBL" id="KAK4092250.1"/>
    </source>
</evidence>
<evidence type="ECO:0000313" key="3">
    <source>
        <dbReference type="EMBL" id="PWI76759.1"/>
    </source>
</evidence>
<reference evidence="2" key="3">
    <citation type="submission" date="2023-11" db="EMBL/GenBank/DDBJ databases">
        <authorList>
            <person name="Beijen E."/>
            <person name="Ohm R.A."/>
        </authorList>
    </citation>
    <scope>NUCLEOTIDE SEQUENCE</scope>
    <source>
        <strain evidence="2">CBS 150709</strain>
    </source>
</reference>
<dbReference type="EMBL" id="JAWRVI010000009">
    <property type="protein sequence ID" value="KAK4092250.1"/>
    <property type="molecule type" value="Genomic_DNA"/>
</dbReference>
<dbReference type="EMBL" id="LCWV01000001">
    <property type="protein sequence ID" value="PWI76759.1"/>
    <property type="molecule type" value="Genomic_DNA"/>
</dbReference>
<feature type="region of interest" description="Disordered" evidence="1">
    <location>
        <begin position="1"/>
        <end position="23"/>
    </location>
</feature>
<reference evidence="3 4" key="2">
    <citation type="journal article" date="2016" name="Front. Microbiol.">
        <title>Genome and transcriptome sequences reveal the specific parasitism of the nematophagous Purpureocillium lilacinum 36-1.</title>
        <authorList>
            <person name="Xie J."/>
            <person name="Li S."/>
            <person name="Mo C."/>
            <person name="Xiao X."/>
            <person name="Peng D."/>
            <person name="Wang G."/>
            <person name="Xiao Y."/>
        </authorList>
    </citation>
    <scope>NUCLEOTIDE SEQUENCE [LARGE SCALE GENOMIC DNA]</scope>
    <source>
        <strain evidence="3 4">36-1</strain>
    </source>
</reference>
<reference evidence="3" key="1">
    <citation type="submission" date="2015-05" db="EMBL/GenBank/DDBJ databases">
        <authorList>
            <person name="Wang D.B."/>
            <person name="Wang M."/>
        </authorList>
    </citation>
    <scope>NUCLEOTIDE SEQUENCE</scope>
    <source>
        <strain evidence="3">36-1</strain>
    </source>
</reference>
<name>A0A2U3EQI2_PURLI</name>
<evidence type="ECO:0000313" key="4">
    <source>
        <dbReference type="Proteomes" id="UP000245956"/>
    </source>
</evidence>
<organism evidence="3 4">
    <name type="scientific">Purpureocillium lilacinum</name>
    <name type="common">Paecilomyces lilacinus</name>
    <dbReference type="NCBI Taxonomy" id="33203"/>
    <lineage>
        <taxon>Eukaryota</taxon>
        <taxon>Fungi</taxon>
        <taxon>Dikarya</taxon>
        <taxon>Ascomycota</taxon>
        <taxon>Pezizomycotina</taxon>
        <taxon>Sordariomycetes</taxon>
        <taxon>Hypocreomycetidae</taxon>
        <taxon>Hypocreales</taxon>
        <taxon>Ophiocordycipitaceae</taxon>
        <taxon>Purpureocillium</taxon>
    </lineage>
</organism>
<gene>
    <name evidence="3" type="ORF">PCL_03953</name>
    <name evidence="2" type="ORF">Purlil1_3503</name>
</gene>
<dbReference type="Proteomes" id="UP000245956">
    <property type="component" value="Unassembled WGS sequence"/>
</dbReference>
<keyword evidence="5" id="KW-1185">Reference proteome</keyword>
<evidence type="ECO:0000313" key="5">
    <source>
        <dbReference type="Proteomes" id="UP001287286"/>
    </source>
</evidence>
<feature type="region of interest" description="Disordered" evidence="1">
    <location>
        <begin position="123"/>
        <end position="224"/>
    </location>
</feature>
<feature type="compositionally biased region" description="Basic and acidic residues" evidence="1">
    <location>
        <begin position="430"/>
        <end position="440"/>
    </location>
</feature>
<reference evidence="2 5" key="4">
    <citation type="journal article" date="2024" name="Microbiol. Resour. Announc.">
        <title>Genome annotations for the ascomycete fungi Trichoderma harzianum, Trichoderma aggressivum, and Purpureocillium lilacinum.</title>
        <authorList>
            <person name="Beijen E.P.W."/>
            <person name="Ohm R.A."/>
        </authorList>
    </citation>
    <scope>NUCLEOTIDE SEQUENCE [LARGE SCALE GENOMIC DNA]</scope>
    <source>
        <strain evidence="2 5">CBS 150709</strain>
    </source>
</reference>
<protein>
    <submittedName>
        <fullName evidence="3">Uncharacterized protein</fullName>
    </submittedName>
</protein>
<feature type="compositionally biased region" description="Low complexity" evidence="1">
    <location>
        <begin position="178"/>
        <end position="212"/>
    </location>
</feature>
<dbReference type="Proteomes" id="UP001287286">
    <property type="component" value="Unassembled WGS sequence"/>
</dbReference>
<feature type="region of interest" description="Disordered" evidence="1">
    <location>
        <begin position="403"/>
        <end position="457"/>
    </location>
</feature>
<sequence length="457" mass="49117">MNQRGHRHDPPLATRKDARNQGSTDWLRLARHDLARRLGDWSRTATASGGVARHRVMRLSTDRPPSQQHIHPYPCRYELSGVGPALQRHAMPPAANAKRTWRRFEKSADGGTTVMVLRLPRREAPRAGPFQAADGDQDGDGHGDGDMGSGVRSSTNLIPQPRNERSVFRRSKPSGLTRAGRPPSSGSHSSHANVAQGSRAAAVAAKPSMASAVGPRQTGQPARTPVIDRQAKNLAFRLSAPLPVPAPQFSPHDGAKGRYCGADSTPVSTSRELRNDSLEICLRATPSRRREALISGRPLRAQLCHIPASRHPSSGEKCCCLRIVGCAVHSRQGGGGRLHCRAPDGLLAATLDGPPALWQRETWLPAPQTGTTNTRPPQARCVGRPARASSVSRLAHDHARCPKATVGLPHDMGWSVSRSDGRTNPGPQQRPDEAGREDLASRPVALCPGPPKLQPPA</sequence>
<comment type="caution">
    <text evidence="3">The sequence shown here is derived from an EMBL/GenBank/DDBJ whole genome shotgun (WGS) entry which is preliminary data.</text>
</comment>